<evidence type="ECO:0000313" key="3">
    <source>
        <dbReference type="Proteomes" id="UP000674938"/>
    </source>
</evidence>
<protein>
    <submittedName>
        <fullName evidence="2">Uncharacterized protein</fullName>
    </submittedName>
</protein>
<name>A0A940P8H8_9ENTE</name>
<keyword evidence="1" id="KW-0812">Transmembrane</keyword>
<comment type="caution">
    <text evidence="2">The sequence shown here is derived from an EMBL/GenBank/DDBJ whole genome shotgun (WGS) entry which is preliminary data.</text>
</comment>
<evidence type="ECO:0000313" key="2">
    <source>
        <dbReference type="EMBL" id="MBP1041626.1"/>
    </source>
</evidence>
<keyword evidence="3" id="KW-1185">Reference proteome</keyword>
<gene>
    <name evidence="2" type="ORF">I6N95_11470</name>
</gene>
<keyword evidence="1" id="KW-0472">Membrane</keyword>
<keyword evidence="1" id="KW-1133">Transmembrane helix</keyword>
<dbReference type="Proteomes" id="UP000674938">
    <property type="component" value="Unassembled WGS sequence"/>
</dbReference>
<reference evidence="2" key="1">
    <citation type="submission" date="2020-12" db="EMBL/GenBank/DDBJ databases">
        <title>Vagococcus allomyrinae sp. nov. and Enterococcus lavae sp. nov., isolated from the larvae of Allomyrina dichotoma.</title>
        <authorList>
            <person name="Lee S.D."/>
        </authorList>
    </citation>
    <scope>NUCLEOTIDE SEQUENCE</scope>
    <source>
        <strain evidence="2">BWB3-3</strain>
    </source>
</reference>
<dbReference type="RefSeq" id="WP_209527824.1">
    <property type="nucleotide sequence ID" value="NZ_JAEEGA010000007.1"/>
</dbReference>
<evidence type="ECO:0000256" key="1">
    <source>
        <dbReference type="SAM" id="Phobius"/>
    </source>
</evidence>
<organism evidence="2 3">
    <name type="scientific">Vagococcus allomyrinae</name>
    <dbReference type="NCBI Taxonomy" id="2794353"/>
    <lineage>
        <taxon>Bacteria</taxon>
        <taxon>Bacillati</taxon>
        <taxon>Bacillota</taxon>
        <taxon>Bacilli</taxon>
        <taxon>Lactobacillales</taxon>
        <taxon>Enterococcaceae</taxon>
        <taxon>Vagococcus</taxon>
    </lineage>
</organism>
<feature type="transmembrane region" description="Helical" evidence="1">
    <location>
        <begin position="6"/>
        <end position="25"/>
    </location>
</feature>
<proteinExistence type="predicted"/>
<sequence>MNKGNTSLLILLMLISGLGAIFWPAKEKQLTSVKSVIYQIDGHSHINFYSIKLLQKDKGYLYEVIGQQHQQAYRWQINDSSEVISQESITIAANQENSLLLDKNILIQNLSIIAEMTAGKGVATSWQLTNEGGRDLWKIGVTDGVQHHDVIINNNTLAIEAVKLI</sequence>
<accession>A0A940P8H8</accession>
<dbReference type="AlphaFoldDB" id="A0A940P8H8"/>
<dbReference type="EMBL" id="JAEEGA010000007">
    <property type="protein sequence ID" value="MBP1041626.1"/>
    <property type="molecule type" value="Genomic_DNA"/>
</dbReference>